<dbReference type="PANTHER" id="PTHR30173">
    <property type="entry name" value="SIGMA 19 FACTOR"/>
    <property type="match status" value="1"/>
</dbReference>
<dbReference type="SUPFAM" id="SSF88659">
    <property type="entry name" value="Sigma3 and sigma4 domains of RNA polymerase sigma factors"/>
    <property type="match status" value="1"/>
</dbReference>
<evidence type="ECO:0000313" key="4">
    <source>
        <dbReference type="EMBL" id="GER83971.1"/>
    </source>
</evidence>
<dbReference type="InterPro" id="IPR013249">
    <property type="entry name" value="RNA_pol_sigma70_r4_t2"/>
</dbReference>
<dbReference type="InterPro" id="IPR007627">
    <property type="entry name" value="RNA_pol_sigma70_r2"/>
</dbReference>
<gene>
    <name evidence="4" type="ORF">KTAU_26080</name>
</gene>
<dbReference type="InterPro" id="IPR013325">
    <property type="entry name" value="RNA_pol_sigma_r2"/>
</dbReference>
<dbReference type="InterPro" id="IPR052704">
    <property type="entry name" value="ECF_Sigma-70_Domain"/>
</dbReference>
<dbReference type="Pfam" id="PF04542">
    <property type="entry name" value="Sigma70_r2"/>
    <property type="match status" value="1"/>
</dbReference>
<dbReference type="NCBIfam" id="NF007214">
    <property type="entry name" value="PRK09636.1"/>
    <property type="match status" value="1"/>
</dbReference>
<dbReference type="InterPro" id="IPR032710">
    <property type="entry name" value="NTF2-like_dom_sf"/>
</dbReference>
<sequence>MTNTSEETARIFEEYRFLLFSIAYRMLGEASVAEDMVQEAFLRWLQADEQAVQSPRAYLTTIIVRLCIDQLRSARAQREVYVGPWLPEPLATGEHPELVATAELAESLSFAYLLMLEKLSPRERAVLLLREVFDYQYPEIATILGTNPATCRQLLHRAHQRLGQHERRFSVPRAQQEQLTARFLQATAEGDVEGLLGLLTDEAIFVADGGGKVKAALKPIQGAKRVARGMLGALRKWFPPDLQPQLAEVNGQPAIIGLAQGKAVGLVMLELEPQGERIRRIYGVVNPEKLGWLTERQIRTLASSDWP</sequence>
<keyword evidence="5" id="KW-1185">Reference proteome</keyword>
<organism evidence="4 5">
    <name type="scientific">Thermogemmatispora aurantia</name>
    <dbReference type="NCBI Taxonomy" id="2045279"/>
    <lineage>
        <taxon>Bacteria</taxon>
        <taxon>Bacillati</taxon>
        <taxon>Chloroflexota</taxon>
        <taxon>Ktedonobacteria</taxon>
        <taxon>Thermogemmatisporales</taxon>
        <taxon>Thermogemmatisporaceae</taxon>
        <taxon>Thermogemmatispora</taxon>
    </lineage>
</organism>
<keyword evidence="4" id="KW-0240">DNA-directed RNA polymerase</keyword>
<keyword evidence="4" id="KW-0804">Transcription</keyword>
<dbReference type="GO" id="GO:0000428">
    <property type="term" value="C:DNA-directed RNA polymerase complex"/>
    <property type="evidence" value="ECO:0007669"/>
    <property type="project" value="UniProtKB-KW"/>
</dbReference>
<dbReference type="InterPro" id="IPR014303">
    <property type="entry name" value="RNA_pol_sigma-70_ECF"/>
</dbReference>
<feature type="domain" description="RNA polymerase sigma factor 70 region 4 type 2" evidence="3">
    <location>
        <begin position="111"/>
        <end position="162"/>
    </location>
</feature>
<dbReference type="InterPro" id="IPR036388">
    <property type="entry name" value="WH-like_DNA-bd_sf"/>
</dbReference>
<dbReference type="GO" id="GO:0003677">
    <property type="term" value="F:DNA binding"/>
    <property type="evidence" value="ECO:0007669"/>
    <property type="project" value="InterPro"/>
</dbReference>
<protein>
    <submittedName>
        <fullName evidence="4">DNA-directed RNA polymerase sigma-70 factor</fullName>
    </submittedName>
</protein>
<evidence type="ECO:0000313" key="5">
    <source>
        <dbReference type="Proteomes" id="UP000334820"/>
    </source>
</evidence>
<dbReference type="SUPFAM" id="SSF54427">
    <property type="entry name" value="NTF2-like"/>
    <property type="match status" value="1"/>
</dbReference>
<dbReference type="Pfam" id="PF08281">
    <property type="entry name" value="Sigma70_r4_2"/>
    <property type="match status" value="1"/>
</dbReference>
<dbReference type="EMBL" id="BKZV01000003">
    <property type="protein sequence ID" value="GER83971.1"/>
    <property type="molecule type" value="Genomic_DNA"/>
</dbReference>
<evidence type="ECO:0000259" key="2">
    <source>
        <dbReference type="Pfam" id="PF04542"/>
    </source>
</evidence>
<dbReference type="GO" id="GO:0016987">
    <property type="term" value="F:sigma factor activity"/>
    <property type="evidence" value="ECO:0007669"/>
    <property type="project" value="InterPro"/>
</dbReference>
<dbReference type="GO" id="GO:0006352">
    <property type="term" value="P:DNA-templated transcription initiation"/>
    <property type="evidence" value="ECO:0007669"/>
    <property type="project" value="InterPro"/>
</dbReference>
<evidence type="ECO:0000259" key="3">
    <source>
        <dbReference type="Pfam" id="PF08281"/>
    </source>
</evidence>
<dbReference type="Gene3D" id="3.10.450.50">
    <property type="match status" value="1"/>
</dbReference>
<dbReference type="CDD" id="cd06171">
    <property type="entry name" value="Sigma70_r4"/>
    <property type="match status" value="1"/>
</dbReference>
<dbReference type="InterPro" id="IPR013324">
    <property type="entry name" value="RNA_pol_sigma_r3/r4-like"/>
</dbReference>
<dbReference type="NCBIfam" id="TIGR02937">
    <property type="entry name" value="sigma70-ECF"/>
    <property type="match status" value="1"/>
</dbReference>
<evidence type="ECO:0000256" key="1">
    <source>
        <dbReference type="ARBA" id="ARBA00011344"/>
    </source>
</evidence>
<accession>A0A5J4KBC8</accession>
<comment type="caution">
    <text evidence="4">The sequence shown here is derived from an EMBL/GenBank/DDBJ whole genome shotgun (WGS) entry which is preliminary data.</text>
</comment>
<name>A0A5J4KBC8_9CHLR</name>
<dbReference type="SUPFAM" id="SSF88946">
    <property type="entry name" value="Sigma2 domain of RNA polymerase sigma factors"/>
    <property type="match status" value="1"/>
</dbReference>
<dbReference type="Gene3D" id="1.10.1740.10">
    <property type="match status" value="1"/>
</dbReference>
<dbReference type="AlphaFoldDB" id="A0A5J4KBC8"/>
<dbReference type="PANTHER" id="PTHR30173:SF36">
    <property type="entry name" value="ECF RNA POLYMERASE SIGMA FACTOR SIGJ"/>
    <property type="match status" value="1"/>
</dbReference>
<dbReference type="NCBIfam" id="TIGR02957">
    <property type="entry name" value="SigX4"/>
    <property type="match status" value="1"/>
</dbReference>
<proteinExistence type="predicted"/>
<feature type="domain" description="RNA polymerase sigma-70 region 2" evidence="2">
    <location>
        <begin position="12"/>
        <end position="75"/>
    </location>
</feature>
<reference evidence="4 5" key="1">
    <citation type="journal article" date="2019" name="Int. J. Syst. Evol. Microbiol.">
        <title>Thermogemmatispora aurantia sp. nov. and Thermogemmatispora argillosa sp. nov., within the class Ktedonobacteria, and emended description of the genus Thermogemmatispora.</title>
        <authorList>
            <person name="Zheng Y."/>
            <person name="Wang C.M."/>
            <person name="Sakai Y."/>
            <person name="Abe K."/>
            <person name="Yokota A."/>
            <person name="Yabe S."/>
        </authorList>
    </citation>
    <scope>NUCLEOTIDE SEQUENCE [LARGE SCALE GENOMIC DNA]</scope>
    <source>
        <strain evidence="4 5">A1-2</strain>
    </source>
</reference>
<dbReference type="Proteomes" id="UP000334820">
    <property type="component" value="Unassembled WGS sequence"/>
</dbReference>
<dbReference type="InterPro" id="IPR014284">
    <property type="entry name" value="RNA_pol_sigma-70_dom"/>
</dbReference>
<dbReference type="Gene3D" id="1.10.10.10">
    <property type="entry name" value="Winged helix-like DNA-binding domain superfamily/Winged helix DNA-binding domain"/>
    <property type="match status" value="1"/>
</dbReference>
<comment type="subunit">
    <text evidence="1">Interacts transiently with the RNA polymerase catalytic core formed by RpoA, RpoB, RpoC and RpoZ (2 alpha, 1 beta, 1 beta' and 1 omega subunit) to form the RNA polymerase holoenzyme that can initiate transcription.</text>
</comment>
<dbReference type="RefSeq" id="WP_151728654.1">
    <property type="nucleotide sequence ID" value="NZ_BKZV01000003.1"/>
</dbReference>